<accession>A0A1H9DEB4</accession>
<sequence>MDRPKAVVPPPWQGKRKPHRALVRAGAAPQIDGMIPPLPDQISACRLCADRFAATATRHSPRPVPWFHPGARLLIAGQAPGLRVHEAGRPFFDRSGDRLRDWLGLNADAFYDLNRVAIVPAAFCFPGYNAKKADLPPPPICAQTWHTRVLDSLPNLRLKVLIGAYALRNHLGLRAPLTETVRNWRAHAPGTFVLPHPSWRNSGWLRRNPWFEAELIPELRAAVAAVMA</sequence>
<dbReference type="CDD" id="cd10033">
    <property type="entry name" value="UDG_like"/>
    <property type="match status" value="1"/>
</dbReference>
<dbReference type="Proteomes" id="UP000198634">
    <property type="component" value="Unassembled WGS sequence"/>
</dbReference>
<dbReference type="PANTHER" id="PTHR42160:SF1">
    <property type="entry name" value="URACIL-DNA GLYCOSYLASE SUPERFAMILY PROTEIN"/>
    <property type="match status" value="1"/>
</dbReference>
<dbReference type="SUPFAM" id="SSF52141">
    <property type="entry name" value="Uracil-DNA glycosylase-like"/>
    <property type="match status" value="1"/>
</dbReference>
<dbReference type="EMBL" id="FOEP01000004">
    <property type="protein sequence ID" value="SEQ11163.1"/>
    <property type="molecule type" value="Genomic_DNA"/>
</dbReference>
<feature type="region of interest" description="Disordered" evidence="1">
    <location>
        <begin position="1"/>
        <end position="20"/>
    </location>
</feature>
<keyword evidence="4" id="KW-1185">Reference proteome</keyword>
<evidence type="ECO:0000313" key="4">
    <source>
        <dbReference type="Proteomes" id="UP000198634"/>
    </source>
</evidence>
<reference evidence="3 4" key="1">
    <citation type="submission" date="2016-10" db="EMBL/GenBank/DDBJ databases">
        <authorList>
            <person name="de Groot N.N."/>
        </authorList>
    </citation>
    <scope>NUCLEOTIDE SEQUENCE [LARGE SCALE GENOMIC DNA]</scope>
    <source>
        <strain evidence="3 4">DSM 22007</strain>
    </source>
</reference>
<name>A0A1H9DEB4_9RHOB</name>
<feature type="domain" description="Uracil-DNA glycosylase-like" evidence="2">
    <location>
        <begin position="64"/>
        <end position="220"/>
    </location>
</feature>
<dbReference type="SMART" id="SM00987">
    <property type="entry name" value="UreE_C"/>
    <property type="match status" value="1"/>
</dbReference>
<dbReference type="SMART" id="SM00986">
    <property type="entry name" value="UDG"/>
    <property type="match status" value="1"/>
</dbReference>
<dbReference type="STRING" id="657014.SAMN04488092_104101"/>
<evidence type="ECO:0000259" key="2">
    <source>
        <dbReference type="SMART" id="SM00986"/>
    </source>
</evidence>
<evidence type="ECO:0000313" key="3">
    <source>
        <dbReference type="EMBL" id="SEQ11163.1"/>
    </source>
</evidence>
<dbReference type="AlphaFoldDB" id="A0A1H9DEB4"/>
<dbReference type="InterPro" id="IPR047124">
    <property type="entry name" value="HI_0220.2"/>
</dbReference>
<organism evidence="3 4">
    <name type="scientific">Thalassovita taeanensis</name>
    <dbReference type="NCBI Taxonomy" id="657014"/>
    <lineage>
        <taxon>Bacteria</taxon>
        <taxon>Pseudomonadati</taxon>
        <taxon>Pseudomonadota</taxon>
        <taxon>Alphaproteobacteria</taxon>
        <taxon>Rhodobacterales</taxon>
        <taxon>Roseobacteraceae</taxon>
        <taxon>Thalassovita</taxon>
    </lineage>
</organism>
<dbReference type="Pfam" id="PF03167">
    <property type="entry name" value="UDG"/>
    <property type="match status" value="1"/>
</dbReference>
<dbReference type="InterPro" id="IPR005122">
    <property type="entry name" value="Uracil-DNA_glycosylase-like"/>
</dbReference>
<dbReference type="Gene3D" id="3.40.470.10">
    <property type="entry name" value="Uracil-DNA glycosylase-like domain"/>
    <property type="match status" value="1"/>
</dbReference>
<dbReference type="PANTHER" id="PTHR42160">
    <property type="entry name" value="URACIL-DNA GLYCOSYLASE SUPERFAMILY PROTEIN"/>
    <property type="match status" value="1"/>
</dbReference>
<proteinExistence type="predicted"/>
<gene>
    <name evidence="3" type="ORF">SAMN04488092_104101</name>
</gene>
<dbReference type="InterPro" id="IPR036895">
    <property type="entry name" value="Uracil-DNA_glycosylase-like_sf"/>
</dbReference>
<protein>
    <submittedName>
        <fullName evidence="3">Uracil-DNA glycosylase</fullName>
    </submittedName>
</protein>
<evidence type="ECO:0000256" key="1">
    <source>
        <dbReference type="SAM" id="MobiDB-lite"/>
    </source>
</evidence>